<dbReference type="CDD" id="cd00054">
    <property type="entry name" value="EGF_CA"/>
    <property type="match status" value="3"/>
</dbReference>
<dbReference type="PROSITE" id="PS01186">
    <property type="entry name" value="EGF_2"/>
    <property type="match status" value="1"/>
</dbReference>
<dbReference type="InterPro" id="IPR015919">
    <property type="entry name" value="Cadherin-like_sf"/>
</dbReference>
<dbReference type="GO" id="GO:0005509">
    <property type="term" value="F:calcium ion binding"/>
    <property type="evidence" value="ECO:0007669"/>
    <property type="project" value="UniProtKB-UniRule"/>
</dbReference>
<dbReference type="InterPro" id="IPR001791">
    <property type="entry name" value="Laminin_G"/>
</dbReference>
<dbReference type="Pfam" id="PF23592">
    <property type="entry name" value="Cadherin_CELSR2_9th"/>
    <property type="match status" value="1"/>
</dbReference>
<dbReference type="Pfam" id="PF24337">
    <property type="entry name" value="DUF7505"/>
    <property type="match status" value="1"/>
</dbReference>
<evidence type="ECO:0000256" key="2">
    <source>
        <dbReference type="ARBA" id="ARBA00004651"/>
    </source>
</evidence>
<dbReference type="Pfam" id="PF02210">
    <property type="entry name" value="Laminin_G_2"/>
    <property type="match status" value="2"/>
</dbReference>
<feature type="domain" description="G-protein coupled receptors family 2 profile 1" evidence="21">
    <location>
        <begin position="1935"/>
        <end position="2010"/>
    </location>
</feature>
<evidence type="ECO:0000256" key="1">
    <source>
        <dbReference type="ARBA" id="ARBA00004251"/>
    </source>
</evidence>
<dbReference type="InterPro" id="IPR056286">
    <property type="entry name" value="Cadherin_CELSR1-3_9th"/>
</dbReference>
<dbReference type="SMART" id="SM00112">
    <property type="entry name" value="CA"/>
    <property type="match status" value="8"/>
</dbReference>
<evidence type="ECO:0000256" key="3">
    <source>
        <dbReference type="ARBA" id="ARBA00022475"/>
    </source>
</evidence>
<feature type="domain" description="Cadherin" evidence="22">
    <location>
        <begin position="300"/>
        <end position="404"/>
    </location>
</feature>
<comment type="subcellular location">
    <subcellularLocation>
        <location evidence="2">Cell membrane</location>
        <topology evidence="2">Multi-pass membrane protein</topology>
    </subcellularLocation>
    <subcellularLocation>
        <location evidence="1">Cell membrane</location>
        <topology evidence="1">Single-pass type I membrane protein</topology>
    </subcellularLocation>
</comment>
<keyword evidence="13" id="KW-0325">Glycoprotein</keyword>
<dbReference type="CDD" id="cd00055">
    <property type="entry name" value="EGF_Lam"/>
    <property type="match status" value="1"/>
</dbReference>
<feature type="transmembrane region" description="Helical" evidence="17">
    <location>
        <begin position="2374"/>
        <end position="2396"/>
    </location>
</feature>
<evidence type="ECO:0000259" key="21">
    <source>
        <dbReference type="PROSITE" id="PS50227"/>
    </source>
</evidence>
<feature type="region of interest" description="Disordered" evidence="16">
    <location>
        <begin position="2566"/>
        <end position="2599"/>
    </location>
</feature>
<dbReference type="CDD" id="cd00053">
    <property type="entry name" value="EGF"/>
    <property type="match status" value="1"/>
</dbReference>
<feature type="domain" description="EGF-like" evidence="20">
    <location>
        <begin position="1282"/>
        <end position="1318"/>
    </location>
</feature>
<dbReference type="InterPro" id="IPR039808">
    <property type="entry name" value="Cadherin"/>
</dbReference>
<feature type="transmembrane region" description="Helical" evidence="17">
    <location>
        <begin position="2310"/>
        <end position="2332"/>
    </location>
</feature>
<dbReference type="GO" id="GO:0045296">
    <property type="term" value="F:cadherin binding"/>
    <property type="evidence" value="ECO:0007669"/>
    <property type="project" value="TreeGrafter"/>
</dbReference>
<dbReference type="CDD" id="cd11304">
    <property type="entry name" value="Cadherin_repeat"/>
    <property type="match status" value="7"/>
</dbReference>
<protein>
    <submittedName>
        <fullName evidence="24">Cadherin</fullName>
    </submittedName>
</protein>
<feature type="transmembrane region" description="Helical" evidence="17">
    <location>
        <begin position="2440"/>
        <end position="2465"/>
    </location>
</feature>
<dbReference type="Pfam" id="PF00028">
    <property type="entry name" value="Cadherin"/>
    <property type="match status" value="6"/>
</dbReference>
<dbReference type="GO" id="GO:0045597">
    <property type="term" value="P:positive regulation of cell differentiation"/>
    <property type="evidence" value="ECO:0007669"/>
    <property type="project" value="UniProtKB-ARBA"/>
</dbReference>
<dbReference type="GO" id="GO:0016342">
    <property type="term" value="C:catenin complex"/>
    <property type="evidence" value="ECO:0007669"/>
    <property type="project" value="TreeGrafter"/>
</dbReference>
<dbReference type="PROSITE" id="PS50025">
    <property type="entry name" value="LAM_G_DOMAIN"/>
    <property type="match status" value="2"/>
</dbReference>
<keyword evidence="10 17" id="KW-1133">Transmembrane helix</keyword>
<dbReference type="GO" id="GO:0004930">
    <property type="term" value="F:G protein-coupled receptor activity"/>
    <property type="evidence" value="ECO:0007669"/>
    <property type="project" value="InterPro"/>
</dbReference>
<dbReference type="STRING" id="131310.A0A0N5A395"/>
<dbReference type="InterPro" id="IPR000742">
    <property type="entry name" value="EGF"/>
</dbReference>
<evidence type="ECO:0000259" key="22">
    <source>
        <dbReference type="PROSITE" id="PS50268"/>
    </source>
</evidence>
<dbReference type="FunFam" id="2.60.40.60:FF:000005">
    <property type="entry name" value="Protocadherin 9"/>
    <property type="match status" value="1"/>
</dbReference>
<dbReference type="PRINTS" id="PR00205">
    <property type="entry name" value="CADHERIN"/>
</dbReference>
<dbReference type="PANTHER" id="PTHR24027:SF442">
    <property type="entry name" value="PROTOCADHERIN-15 ISOFORM X1"/>
    <property type="match status" value="1"/>
</dbReference>
<feature type="transmembrane region" description="Helical" evidence="17">
    <location>
        <begin position="2517"/>
        <end position="2537"/>
    </location>
</feature>
<dbReference type="GO" id="GO:0016477">
    <property type="term" value="P:cell migration"/>
    <property type="evidence" value="ECO:0007669"/>
    <property type="project" value="TreeGrafter"/>
</dbReference>
<evidence type="ECO:0000256" key="18">
    <source>
        <dbReference type="SAM" id="SignalP"/>
    </source>
</evidence>
<feature type="domain" description="Laminin G" evidence="19">
    <location>
        <begin position="1612"/>
        <end position="1778"/>
    </location>
</feature>
<feature type="transmembrane region" description="Helical" evidence="17">
    <location>
        <begin position="2485"/>
        <end position="2505"/>
    </location>
</feature>
<feature type="domain" description="EGF-like" evidence="20">
    <location>
        <begin position="1774"/>
        <end position="1810"/>
    </location>
</feature>
<dbReference type="PROSITE" id="PS00022">
    <property type="entry name" value="EGF_1"/>
    <property type="match status" value="3"/>
</dbReference>
<reference evidence="24" key="1">
    <citation type="submission" date="2017-02" db="UniProtKB">
        <authorList>
            <consortium name="WormBaseParasite"/>
        </authorList>
    </citation>
    <scope>IDENTIFICATION</scope>
</reference>
<feature type="domain" description="Cadherin" evidence="22">
    <location>
        <begin position="516"/>
        <end position="611"/>
    </location>
</feature>
<feature type="domain" description="EGF-like" evidence="20">
    <location>
        <begin position="1811"/>
        <end position="1848"/>
    </location>
</feature>
<dbReference type="PROSITE" id="PS50026">
    <property type="entry name" value="EGF_3"/>
    <property type="match status" value="4"/>
</dbReference>
<dbReference type="InterPro" id="IPR020894">
    <property type="entry name" value="Cadherin_CS"/>
</dbReference>
<evidence type="ECO:0000259" key="19">
    <source>
        <dbReference type="PROSITE" id="PS50025"/>
    </source>
</evidence>
<feature type="signal peptide" evidence="18">
    <location>
        <begin position="1"/>
        <end position="26"/>
    </location>
</feature>
<dbReference type="SMART" id="SM00179">
    <property type="entry name" value="EGF_CA"/>
    <property type="match status" value="3"/>
</dbReference>
<dbReference type="Gene3D" id="2.60.120.200">
    <property type="match status" value="2"/>
</dbReference>
<feature type="chain" id="PRO_5005892593" evidence="18">
    <location>
        <begin position="27"/>
        <end position="2735"/>
    </location>
</feature>
<dbReference type="SUPFAM" id="SSF57196">
    <property type="entry name" value="EGF/Laminin"/>
    <property type="match status" value="1"/>
</dbReference>
<dbReference type="FunFam" id="2.60.40.60:FF:000104">
    <property type="entry name" value="cadherin-23 isoform X1"/>
    <property type="match status" value="1"/>
</dbReference>
<keyword evidence="9" id="KW-0130">Cell adhesion</keyword>
<keyword evidence="4 15" id="KW-0245">EGF-like domain</keyword>
<dbReference type="SUPFAM" id="SSF49313">
    <property type="entry name" value="Cadherin-like"/>
    <property type="match status" value="8"/>
</dbReference>
<evidence type="ECO:0000259" key="20">
    <source>
        <dbReference type="PROSITE" id="PS50026"/>
    </source>
</evidence>
<accession>A0A0N5A395</accession>
<dbReference type="Gene3D" id="2.60.40.60">
    <property type="entry name" value="Cadherins"/>
    <property type="match status" value="8"/>
</dbReference>
<dbReference type="SUPFAM" id="SSF111418">
    <property type="entry name" value="Hormone receptor domain"/>
    <property type="match status" value="1"/>
</dbReference>
<dbReference type="Gene3D" id="2.10.25.10">
    <property type="entry name" value="Laminin"/>
    <property type="match status" value="2"/>
</dbReference>
<keyword evidence="5 17" id="KW-0812">Transmembrane</keyword>
<dbReference type="SMART" id="SM00282">
    <property type="entry name" value="LamG"/>
    <property type="match status" value="2"/>
</dbReference>
<dbReference type="InterPro" id="IPR001879">
    <property type="entry name" value="GPCR_2_extracellular_dom"/>
</dbReference>
<dbReference type="Pfam" id="PF00008">
    <property type="entry name" value="EGF"/>
    <property type="match status" value="1"/>
</dbReference>
<dbReference type="PROSITE" id="PS50227">
    <property type="entry name" value="G_PROTEIN_RECEP_F2_3"/>
    <property type="match status" value="1"/>
</dbReference>
<feature type="domain" description="Laminin G" evidence="19">
    <location>
        <begin position="1362"/>
        <end position="1566"/>
    </location>
</feature>
<evidence type="ECO:0000256" key="4">
    <source>
        <dbReference type="ARBA" id="ARBA00022536"/>
    </source>
</evidence>
<feature type="disulfide bond" evidence="15">
    <location>
        <begin position="1819"/>
        <end position="1836"/>
    </location>
</feature>
<feature type="disulfide bond" evidence="15">
    <location>
        <begin position="1800"/>
        <end position="1809"/>
    </location>
</feature>
<keyword evidence="23" id="KW-1185">Reference proteome</keyword>
<organism evidence="23 24">
    <name type="scientific">Parastrongyloides trichosuri</name>
    <name type="common">Possum-specific nematode worm</name>
    <dbReference type="NCBI Taxonomy" id="131310"/>
    <lineage>
        <taxon>Eukaryota</taxon>
        <taxon>Metazoa</taxon>
        <taxon>Ecdysozoa</taxon>
        <taxon>Nematoda</taxon>
        <taxon>Chromadorea</taxon>
        <taxon>Rhabditida</taxon>
        <taxon>Tylenchina</taxon>
        <taxon>Panagrolaimomorpha</taxon>
        <taxon>Strongyloidoidea</taxon>
        <taxon>Strongyloididae</taxon>
        <taxon>Parastrongyloides</taxon>
    </lineage>
</organism>
<evidence type="ECO:0000313" key="24">
    <source>
        <dbReference type="WBParaSite" id="PTRK_0001610400.2"/>
    </source>
</evidence>
<evidence type="ECO:0000256" key="8">
    <source>
        <dbReference type="ARBA" id="ARBA00022837"/>
    </source>
</evidence>
<dbReference type="PROSITE" id="PS00232">
    <property type="entry name" value="CADHERIN_1"/>
    <property type="match status" value="6"/>
</dbReference>
<evidence type="ECO:0000256" key="7">
    <source>
        <dbReference type="ARBA" id="ARBA00022737"/>
    </source>
</evidence>
<keyword evidence="3" id="KW-1003">Cell membrane</keyword>
<dbReference type="GO" id="GO:0007156">
    <property type="term" value="P:homophilic cell adhesion via plasma membrane adhesion molecules"/>
    <property type="evidence" value="ECO:0007669"/>
    <property type="project" value="InterPro"/>
</dbReference>
<evidence type="ECO:0000256" key="9">
    <source>
        <dbReference type="ARBA" id="ARBA00022889"/>
    </source>
</evidence>
<feature type="disulfide bond" evidence="15">
    <location>
        <begin position="1308"/>
        <end position="1317"/>
    </location>
</feature>
<feature type="compositionally biased region" description="Polar residues" evidence="16">
    <location>
        <begin position="2566"/>
        <end position="2594"/>
    </location>
</feature>
<dbReference type="GO" id="GO:0008013">
    <property type="term" value="F:beta-catenin binding"/>
    <property type="evidence" value="ECO:0007669"/>
    <property type="project" value="TreeGrafter"/>
</dbReference>
<dbReference type="SUPFAM" id="SSF49899">
    <property type="entry name" value="Concanavalin A-like lectins/glucanases"/>
    <property type="match status" value="2"/>
</dbReference>
<feature type="domain" description="Cadherin" evidence="22">
    <location>
        <begin position="714"/>
        <end position="814"/>
    </location>
</feature>
<feature type="domain" description="Cadherin" evidence="22">
    <location>
        <begin position="815"/>
        <end position="922"/>
    </location>
</feature>
<dbReference type="FunFam" id="2.60.40.60:FF:000092">
    <property type="entry name" value="Protocadherin 8"/>
    <property type="match status" value="1"/>
</dbReference>
<dbReference type="CDD" id="cd00110">
    <property type="entry name" value="LamG"/>
    <property type="match status" value="2"/>
</dbReference>
<dbReference type="FunFam" id="2.10.25.10:FF:000012">
    <property type="entry name" value="Delta-like protein"/>
    <property type="match status" value="1"/>
</dbReference>
<feature type="disulfide bond" evidence="15">
    <location>
        <begin position="1838"/>
        <end position="1847"/>
    </location>
</feature>
<dbReference type="Proteomes" id="UP000038045">
    <property type="component" value="Unplaced"/>
</dbReference>
<keyword evidence="11 17" id="KW-0472">Membrane</keyword>
<evidence type="ECO:0000256" key="13">
    <source>
        <dbReference type="ARBA" id="ARBA00023180"/>
    </source>
</evidence>
<dbReference type="SMART" id="SM00008">
    <property type="entry name" value="HormR"/>
    <property type="match status" value="1"/>
</dbReference>
<feature type="transmembrane region" description="Helical" evidence="17">
    <location>
        <begin position="2344"/>
        <end position="2362"/>
    </location>
</feature>
<dbReference type="PROSITE" id="PS51257">
    <property type="entry name" value="PROKAR_LIPOPROTEIN"/>
    <property type="match status" value="1"/>
</dbReference>
<evidence type="ECO:0000256" key="10">
    <source>
        <dbReference type="ARBA" id="ARBA00022989"/>
    </source>
</evidence>
<evidence type="ECO:0000256" key="6">
    <source>
        <dbReference type="ARBA" id="ARBA00022729"/>
    </source>
</evidence>
<feature type="domain" description="Cadherin" evidence="22">
    <location>
        <begin position="612"/>
        <end position="713"/>
    </location>
</feature>
<evidence type="ECO:0000256" key="12">
    <source>
        <dbReference type="ARBA" id="ARBA00023157"/>
    </source>
</evidence>
<keyword evidence="12 15" id="KW-1015">Disulfide bond</keyword>
<sequence length="2735" mass="307971">MLKKRHISSIIFFYFIIILLAQSCKSLINHPSLYETLNIKSQQCKPCALPKNSSIIYIPASRPICLHEGHPIFMFSSGNITKNVEKIENCNNPYEIKSSHISLDTNNGIVFAKRRMCFYHSTIKIKYRYKCYSSDKYNDSIFLLGHRKFSTPFTSDNGIVETSHHIMPSEAIAGRKRTKRWLRRRNPIISPIHFSQDKYNVQIPEDAIPKTVVVNVKAEHEKGRSLYYSMTAPEDSRSADMFALDTVTGQITLAKSLDHESLSKHVLKVTAFERLDPSIISSVLVIVDVIDVQDNAPVFERTSYFAEIREDAPIGTTILSIFAQDKDSGENGKVEYFIQPSVGSDHLKINSHSGVIQTAKKLDREELSLIRFKVFAKDHGIPSFNASAYVEISILDINDNVPTFDKSEYHVYINENEIIPYSLIKLNVTDEDAEENGKVHFSIITSSGNSFSIDYETGEVILKENLDPKMSPYVLVVRAKDSGQPAFSSRATIHVHVKDINDHQPVFITFQNEFIIEENSPIGSEVGRVEAIDDDSGPNGEIKYYFINTNQTEFIIDEDTGVILTNADLDREVVDKYTLEVVAKDQGEPSLNSTIKIHILIKDVNDNVPIFEQEVYEVTMPEDVQKGAQILIIKAHDSDLDSKITYRIEKTDKEIFSLTTLGGKEGALLRLTKSFNVDDTNITLLISATDQGGKKGFTTIKININDVNQKPFFVKHSFNVLIPEDSPIGFHVVQMKADDTDRGQNANLSFFVDNDDFRIDRQTGVITVAKPLDRETQNSYTLKVTVQDNGTPPLSSDTFLEILIDDVNDNSPVFVEQAYFISIPEDMPIGTSFLQVSATDNDAGNNAIIDYFLDENDEFVKMDKFRLDRTSGTLRINQKLDRETVEMFILPIYAKDRGTPQKSSKTTVTIKLEDINDNAPQFEKSSYIFYIPENMPPGTLIGSMSASDPDIGDNGDIQFKIFGGADAKFFEIETDINNTNVVHIRSREEFDYEDKINKFHIEVQAASKQLSSTVPVRILVTDRNDNKPQLRDFIIHINKYTSEIFEEIGSIPAFDPDHNATLEYFLEPNEIISAEKLNGKLKLLKLLDRHVSLQLKSCVSDGANTECSICHVRYHPINEKDLKQAITVLINDMTRDEFLDFDIYERFLSAIASLNIHWSSSDIAIFGIEEKNSSLLISFIIDESSEILSMWRVEELIAEEAVNISTLFGRSIELARDEICNNEPCPYYQQCRQTFRYIGSDIKIIETDNFIYRSFGNKKSHSCECPNGFGTIPDKIGQCNAQIDTCYENPCKNNGTCQSLENDYFCQCLPGFTGKNCEFSNELDTCLPTSCHSDSVCIIKNRKPICQYCKWEKSETDEYCRLRSISFSGDGYIVAPVTISRLHWQMSINIATIYKEGLILYAGERKQTNKGDYLMIYLKNGILNAEISLGNEVAMISMEDSKENRLNDGNWRTIHISFSLQQLVISLDDCDSSIALHDDNTFGYPKCASSALIKLPKLCNDLAVPCNRFFDVKPGLFIGGIKNNKISNNQIGGFNGCIKDLYFDYKLIDFSKFSTFEKQGQVTGGCKEKRDVCQYSNPCDSTAKCIDKWGGHICRCHHRVHSKQNCNQESSSAISMFADGAYSSWKPLTNTETRHIYFEFRTRERNTQIMVIQFEEKSRYFILSIEGGTTVINLDGDLYLMQYPTVSDGVWHSISINIIPLSSILNITVDAIYSKAIPIMNDNNSNRVVKSIHTGQIPSFEHSLKYRGCLRNVEINSYRLKLHSQSKTKPGCQAPNECSTNTCPKNSKCIRDWDRHHCKCDPGFVGDQCVEICSISNICNYNGICLPANNTHGYKCMCPENRIGFNCEKDKPYQICPHGYYGTFPNCKRCNCDASKGYKDTCNVVTGKCECPRNNYILKGKCTECECGVGSSSSNCDVDGQCPCIGDATGRRCDRCKNTLELLDKKTMMCIRVKGRCPSNIEYGIQWPTTVFGSTARQSCPFSQLGIAFRKCSNTGVWDNVNLDNCTLSSLHIGNSKLWQSDTMLDVSQLASLLKNSTKEISHVKGKNINIWFELMDSILKSKNLKSSHLNSHSFSENIINAAATIALDAEYSEQIRLIQQLYDLGRQLALIHYDYSFLQPFQISTSNIAFSIDNIDEMDDVNVKYPAPVKLPKYDHFIDRRGDSLKNINIEVSSRYATGTLHYMILNPINCEKCESYIVTAFQVLDMDTSKSSYDMGVNIAFPIKPHTNWRNYDCVRLKIGDPYGLQGISNFNANELNASWSTDDSLMIGLNSTHVVCQFTGSGIYSLFSQPINGFQIQLTSNIGKIPYIHEICGALAIFGSILSLLFILLSKTSDQRGTKSVIVIAFIFNVIGILLIPRINYSSAYCSLRNAVLTITTTFLFSWILLYTLTIYNVILSNNQNISKILVLIIGILIPPAHGVAVFLYSSNCTIILFNNIFWIIIGPICGIILTIFYTTATSFLLTRNKKYNIIGFSLFNFQQTIAQYLFLAISCVLTNLTSWSKLMGYQRSPLMDILNDFVLLISTTILFFCSSSAPKLKANPQSSNELWLDQKMNSVDSNSSTVIHNGESSGTVSPSSHNLTSSTGKPSPTFNEYEHSSHEPIYKSPINSQWPNNKQDGIQNPMDNIDNPYSKYSSSSIIQRHGISIAQKHIIGPNILSPAQKILRIDNMTTSVVSENSTSSCNRNITSTATISKNYDSGMGDEGVLNYDDTSSMYYAYQEKNCTATTTFRKF</sequence>
<evidence type="ECO:0000256" key="5">
    <source>
        <dbReference type="ARBA" id="ARBA00022692"/>
    </source>
</evidence>
<dbReference type="SMART" id="SM00181">
    <property type="entry name" value="EGF"/>
    <property type="match status" value="7"/>
</dbReference>
<feature type="domain" description="Cadherin" evidence="22">
    <location>
        <begin position="923"/>
        <end position="1030"/>
    </location>
</feature>
<comment type="caution">
    <text evidence="15">Lacks conserved residue(s) required for the propagation of feature annotation.</text>
</comment>
<dbReference type="InterPro" id="IPR055928">
    <property type="entry name" value="Fmi-1_DUF7505"/>
</dbReference>
<name>A0A0N5A395_PARTI</name>
<dbReference type="GO" id="GO:0007411">
    <property type="term" value="P:axon guidance"/>
    <property type="evidence" value="ECO:0007669"/>
    <property type="project" value="UniProtKB-ARBA"/>
</dbReference>
<dbReference type="InterPro" id="IPR001881">
    <property type="entry name" value="EGF-like_Ca-bd_dom"/>
</dbReference>
<dbReference type="InterPro" id="IPR002049">
    <property type="entry name" value="LE_dom"/>
</dbReference>
<evidence type="ECO:0000256" key="16">
    <source>
        <dbReference type="SAM" id="MobiDB-lite"/>
    </source>
</evidence>
<keyword evidence="7" id="KW-0677">Repeat</keyword>
<dbReference type="WBParaSite" id="PTRK_0001610400.2">
    <property type="protein sequence ID" value="PTRK_0001610400.2"/>
    <property type="gene ID" value="PTRK_0001610400"/>
</dbReference>
<dbReference type="PANTHER" id="PTHR24027">
    <property type="entry name" value="CADHERIN-23"/>
    <property type="match status" value="1"/>
</dbReference>
<proteinExistence type="predicted"/>
<keyword evidence="6 18" id="KW-0732">Signal</keyword>
<dbReference type="InterPro" id="IPR002126">
    <property type="entry name" value="Cadherin-like_dom"/>
</dbReference>
<evidence type="ECO:0000313" key="23">
    <source>
        <dbReference type="Proteomes" id="UP000038045"/>
    </source>
</evidence>
<dbReference type="InterPro" id="IPR013320">
    <property type="entry name" value="ConA-like_dom_sf"/>
</dbReference>
<feature type="domain" description="Cadherin" evidence="22">
    <location>
        <begin position="195"/>
        <end position="299"/>
    </location>
</feature>
<evidence type="ECO:0000256" key="14">
    <source>
        <dbReference type="PROSITE-ProRule" id="PRU00043"/>
    </source>
</evidence>
<evidence type="ECO:0000256" key="15">
    <source>
        <dbReference type="PROSITE-ProRule" id="PRU00076"/>
    </source>
</evidence>
<feature type="domain" description="Cadherin" evidence="22">
    <location>
        <begin position="405"/>
        <end position="507"/>
    </location>
</feature>
<evidence type="ECO:0000256" key="11">
    <source>
        <dbReference type="ARBA" id="ARBA00023136"/>
    </source>
</evidence>
<dbReference type="FunFam" id="2.60.40.60:FF:000020">
    <property type="entry name" value="Dachsous cadherin-related 1b"/>
    <property type="match status" value="3"/>
</dbReference>
<dbReference type="Gene3D" id="4.10.1240.10">
    <property type="entry name" value="GPCR, family 2, extracellular hormone receptor domain"/>
    <property type="match status" value="1"/>
</dbReference>
<feature type="domain" description="EGF-like" evidence="20">
    <location>
        <begin position="1569"/>
        <end position="1607"/>
    </location>
</feature>
<feature type="transmembrane region" description="Helical" evidence="17">
    <location>
        <begin position="2408"/>
        <end position="2428"/>
    </location>
</feature>
<dbReference type="PROSITE" id="PS50268">
    <property type="entry name" value="CADHERIN_2"/>
    <property type="match status" value="8"/>
</dbReference>
<evidence type="ECO:0000256" key="17">
    <source>
        <dbReference type="SAM" id="Phobius"/>
    </source>
</evidence>
<keyword evidence="8 14" id="KW-0106">Calcium</keyword>
<dbReference type="InterPro" id="IPR036445">
    <property type="entry name" value="GPCR_2_extracell_dom_sf"/>
</dbReference>